<name>A0A7S4HES7_9EUKA</name>
<evidence type="ECO:0000313" key="1">
    <source>
        <dbReference type="EMBL" id="CAE2197045.1"/>
    </source>
</evidence>
<reference evidence="1" key="1">
    <citation type="submission" date="2021-01" db="EMBL/GenBank/DDBJ databases">
        <authorList>
            <person name="Corre E."/>
            <person name="Pelletier E."/>
            <person name="Niang G."/>
            <person name="Scheremetjew M."/>
            <person name="Finn R."/>
            <person name="Kale V."/>
            <person name="Holt S."/>
            <person name="Cochrane G."/>
            <person name="Meng A."/>
            <person name="Brown T."/>
            <person name="Cohen L."/>
        </authorList>
    </citation>
    <scope>NUCLEOTIDE SEQUENCE</scope>
    <source>
        <strain evidence="1">UIO037</strain>
    </source>
</reference>
<protein>
    <submittedName>
        <fullName evidence="1">Uncharacterized protein</fullName>
    </submittedName>
</protein>
<sequence>MKLASAMALKRRLAKAAPQPHVCARCERGYTSWGHHCRWNPSCAAAGECLPDELQVDAQARERQAALADSIAELSYSKNLKAAEVQAAVALARIAIHHHNERAADGLRELLKDGDEIEPSVPMGYAKGLHKLHNFQLAVGNLPSMWAMWARSMGSS</sequence>
<gene>
    <name evidence="1" type="ORF">CPOL0286_LOCUS2399</name>
</gene>
<proteinExistence type="predicted"/>
<organism evidence="1">
    <name type="scientific">Prymnesium polylepis</name>
    <dbReference type="NCBI Taxonomy" id="72548"/>
    <lineage>
        <taxon>Eukaryota</taxon>
        <taxon>Haptista</taxon>
        <taxon>Haptophyta</taxon>
        <taxon>Prymnesiophyceae</taxon>
        <taxon>Prymnesiales</taxon>
        <taxon>Prymnesiaceae</taxon>
        <taxon>Prymnesium</taxon>
    </lineage>
</organism>
<dbReference type="AlphaFoldDB" id="A0A7S4HES7"/>
<accession>A0A7S4HES7</accession>
<dbReference type="EMBL" id="HBKO01004962">
    <property type="protein sequence ID" value="CAE2197045.1"/>
    <property type="molecule type" value="Transcribed_RNA"/>
</dbReference>